<comment type="caution">
    <text evidence="7">The sequence shown here is derived from an EMBL/GenBank/DDBJ whole genome shotgun (WGS) entry which is preliminary data.</text>
</comment>
<feature type="domain" description="NADPH-dependent 7-cyano-7-deazaguanine reductase N-terminal" evidence="6">
    <location>
        <begin position="15"/>
        <end position="125"/>
    </location>
</feature>
<dbReference type="InterPro" id="IPR016428">
    <property type="entry name" value="QueF_type2"/>
</dbReference>
<organism evidence="7 8">
    <name type="scientific">Alcanivorax xiamenensis</name>
    <dbReference type="NCBI Taxonomy" id="1177156"/>
    <lineage>
        <taxon>Bacteria</taxon>
        <taxon>Pseudomonadati</taxon>
        <taxon>Pseudomonadota</taxon>
        <taxon>Gammaproteobacteria</taxon>
        <taxon>Oceanospirillales</taxon>
        <taxon>Alcanivoracaceae</taxon>
        <taxon>Alcanivorax</taxon>
    </lineage>
</organism>
<evidence type="ECO:0000259" key="6">
    <source>
        <dbReference type="Pfam" id="PF14819"/>
    </source>
</evidence>
<evidence type="ECO:0000256" key="4">
    <source>
        <dbReference type="ARBA" id="ARBA00023002"/>
    </source>
</evidence>
<keyword evidence="8" id="KW-1185">Reference proteome</keyword>
<protein>
    <recommendedName>
        <fullName evidence="5">NADPH-dependent 7-cyano-7-deazaguanine reductase</fullName>
        <ecNumber evidence="5">1.7.1.13</ecNumber>
    </recommendedName>
    <alternativeName>
        <fullName evidence="5">7-cyano-7-carbaguanine reductase</fullName>
    </alternativeName>
    <alternativeName>
        <fullName evidence="5">NADPH-dependent nitrile oxidoreductase</fullName>
    </alternativeName>
    <alternativeName>
        <fullName evidence="5">PreQ(0) reductase</fullName>
    </alternativeName>
</protein>
<dbReference type="RefSeq" id="WP_159660506.1">
    <property type="nucleotide sequence ID" value="NZ_AQPF01000010.1"/>
</dbReference>
<gene>
    <name evidence="5 7" type="primary">queF</name>
    <name evidence="7" type="ORF">A6D6_01734</name>
</gene>
<dbReference type="InterPro" id="IPR029139">
    <property type="entry name" value="QueF_N"/>
</dbReference>
<keyword evidence="3 5" id="KW-0521">NADP</keyword>
<dbReference type="InterPro" id="IPR050084">
    <property type="entry name" value="NADPH_dep_7-cyano-7-deazaG_red"/>
</dbReference>
<proteinExistence type="inferred from homology"/>
<evidence type="ECO:0000256" key="3">
    <source>
        <dbReference type="ARBA" id="ARBA00022857"/>
    </source>
</evidence>
<dbReference type="PIRSF" id="PIRSF004750">
    <property type="entry name" value="Nitrile_oxidored_YqcD_prd"/>
    <property type="match status" value="1"/>
</dbReference>
<dbReference type="NCBIfam" id="TIGR03138">
    <property type="entry name" value="QueF"/>
    <property type="match status" value="1"/>
</dbReference>
<comment type="subcellular location">
    <subcellularLocation>
        <location evidence="5">Cytoplasm</location>
    </subcellularLocation>
</comment>
<evidence type="ECO:0000256" key="2">
    <source>
        <dbReference type="ARBA" id="ARBA00022785"/>
    </source>
</evidence>
<reference evidence="7 8" key="1">
    <citation type="submission" date="2012-09" db="EMBL/GenBank/DDBJ databases">
        <title>Genome Sequence of alkane-degrading Bacterium Alcanivorax sp. 6-D-6.</title>
        <authorList>
            <person name="Lai Q."/>
            <person name="Shao Z."/>
        </authorList>
    </citation>
    <scope>NUCLEOTIDE SEQUENCE [LARGE SCALE GENOMIC DNA]</scope>
    <source>
        <strain evidence="7 8">6-D-6</strain>
    </source>
</reference>
<dbReference type="EMBL" id="AQPF01000010">
    <property type="protein sequence ID" value="KAF0806154.1"/>
    <property type="molecule type" value="Genomic_DNA"/>
</dbReference>
<comment type="subunit">
    <text evidence="5">Homodimer.</text>
</comment>
<feature type="active site" description="Thioimide intermediate" evidence="5">
    <location>
        <position position="182"/>
    </location>
</feature>
<feature type="binding site" evidence="5">
    <location>
        <begin position="82"/>
        <end position="84"/>
    </location>
    <ligand>
        <name>substrate</name>
    </ligand>
</feature>
<sequence>MSYLKDAPLGQTSDYVDQYAPELLYPVPRALARESLALENGALPFQGEDLWTGYELSWLDQGGKPRVALAEIRVPCTSDNIIESKSLKLYLNSFANSRYTDADAVREIITADLGKVAGEKVTVRILSLGDAAAQPVWHGDGVCVDELDLTIDTFAYDAALLTAGTGEDHQGELYSHLLRSHCPVTNQPDWGTVVVRYEGRPIDPAGFLRYVVSLRNHQGFHEQIVEQMFVDLQRQCAPAKLSVLGRFTRRGGLDINPFRSNFEPAPENLRTIRQ</sequence>
<dbReference type="SUPFAM" id="SSF55620">
    <property type="entry name" value="Tetrahydrobiopterin biosynthesis enzymes-like"/>
    <property type="match status" value="1"/>
</dbReference>
<dbReference type="EC" id="1.7.1.13" evidence="5"/>
<dbReference type="Proteomes" id="UP000771797">
    <property type="component" value="Unassembled WGS sequence"/>
</dbReference>
<keyword evidence="1 5" id="KW-0963">Cytoplasm</keyword>
<name>A0ABQ6Y9J6_9GAMM</name>
<feature type="binding site" evidence="5">
    <location>
        <begin position="221"/>
        <end position="222"/>
    </location>
    <ligand>
        <name>substrate</name>
    </ligand>
</feature>
<dbReference type="Pfam" id="PF14819">
    <property type="entry name" value="QueF_N"/>
    <property type="match status" value="1"/>
</dbReference>
<comment type="pathway">
    <text evidence="5">tRNA modification; tRNA-queuosine biosynthesis.</text>
</comment>
<evidence type="ECO:0000256" key="1">
    <source>
        <dbReference type="ARBA" id="ARBA00022490"/>
    </source>
</evidence>
<dbReference type="InterPro" id="IPR029500">
    <property type="entry name" value="QueF"/>
</dbReference>
<dbReference type="Pfam" id="PF14489">
    <property type="entry name" value="QueF"/>
    <property type="match status" value="1"/>
</dbReference>
<accession>A0ABQ6Y9J6</accession>
<feature type="binding site" evidence="5">
    <location>
        <begin position="250"/>
        <end position="251"/>
    </location>
    <ligand>
        <name>NADPH</name>
        <dbReference type="ChEBI" id="CHEBI:57783"/>
    </ligand>
</feature>
<keyword evidence="4 5" id="KW-0560">Oxidoreductase</keyword>
<dbReference type="PANTHER" id="PTHR34354">
    <property type="entry name" value="NADPH-DEPENDENT 7-CYANO-7-DEAZAGUANINE REDUCTASE"/>
    <property type="match status" value="1"/>
</dbReference>
<comment type="catalytic activity">
    <reaction evidence="5">
        <text>7-aminomethyl-7-carbaguanine + 2 NADP(+) = 7-cyano-7-carbaguanine + 2 NADPH + 3 H(+)</text>
        <dbReference type="Rhea" id="RHEA:13409"/>
        <dbReference type="ChEBI" id="CHEBI:15378"/>
        <dbReference type="ChEBI" id="CHEBI:45075"/>
        <dbReference type="ChEBI" id="CHEBI:57783"/>
        <dbReference type="ChEBI" id="CHEBI:58349"/>
        <dbReference type="ChEBI" id="CHEBI:58703"/>
        <dbReference type="EC" id="1.7.1.13"/>
    </reaction>
</comment>
<dbReference type="InterPro" id="IPR043133">
    <property type="entry name" value="GTP-CH-I_C/QueF"/>
</dbReference>
<evidence type="ECO:0000313" key="8">
    <source>
        <dbReference type="Proteomes" id="UP000771797"/>
    </source>
</evidence>
<comment type="function">
    <text evidence="5">Catalyzes the NADPH-dependent reduction of 7-cyano-7-deazaguanine (preQ0) to 7-aminomethyl-7-deazaguanine (preQ1).</text>
</comment>
<comment type="similarity">
    <text evidence="5">Belongs to the GTP cyclohydrolase I family. QueF type 2 subfamily.</text>
</comment>
<dbReference type="HAMAP" id="MF_00817">
    <property type="entry name" value="QueF_type2"/>
    <property type="match status" value="1"/>
</dbReference>
<feature type="active site" description="Proton donor" evidence="5">
    <location>
        <position position="189"/>
    </location>
</feature>
<evidence type="ECO:0000313" key="7">
    <source>
        <dbReference type="EMBL" id="KAF0806154.1"/>
    </source>
</evidence>
<dbReference type="PANTHER" id="PTHR34354:SF1">
    <property type="entry name" value="NADPH-DEPENDENT 7-CYANO-7-DEAZAGUANINE REDUCTASE"/>
    <property type="match status" value="1"/>
</dbReference>
<keyword evidence="2 5" id="KW-0671">Queuosine biosynthesis</keyword>
<dbReference type="Gene3D" id="3.30.1130.10">
    <property type="match status" value="2"/>
</dbReference>
<evidence type="ECO:0000256" key="5">
    <source>
        <dbReference type="HAMAP-Rule" id="MF_00817"/>
    </source>
</evidence>
<feature type="binding site" evidence="5">
    <location>
        <begin position="84"/>
        <end position="85"/>
    </location>
    <ligand>
        <name>NADPH</name>
        <dbReference type="ChEBI" id="CHEBI:57783"/>
    </ligand>
</feature>